<sequence length="567" mass="66109">MQFVGIPYSLRIQLLQLEPHLDEHWQTVLTQIFAQLDLDQCQQVAQNDLARKGIVWNAQNHKFTLSNPMNLGMLLKLLNDENMRSIAQHLGEQLNLLMQQTDSVSIAKQLEADLELIQSIDVEDDFEHQLEKILLHRTYIFNAAQIIRSLALTPPEDIRQLSAHQVKRFIVEVYLKQQLLADGFQTSLKAQDIAHPIFKYFLAREQQSRHFYVLQTPSDYFIVAPCAQTELTFSARRFLETEQSEFSDFPLLNGLALDIRSSVENEFIEHFKNQVMLLAGAQAHVPIDIQSLMDQFQQISDDKLLPILQLDSTKNIALAIERFEEIFTLKILSPLHRLLKYEVDDSNHFDFIYFRTMQILAPLLMSIEMLRIQPELVNDNEFAKFADKMQGFKQLLEKRRAFIFAPHNEDSWEDHHEMSLYLLTQLKTMLTAQLAEHEQIKVTQEDFSPHSGTHVTLSRRRTQMGEYESNDLERAKAEQQLKRKIFMHAVQMIRDHAQQCIALNFENLRHESSTRSIHHMRHYACCAGDNGLSALPHIIQLPNSYFEFDIEQFRESVDVDNKNESIK</sequence>
<dbReference type="STRING" id="1443941.A9J31_07195"/>
<name>A0A1A7R8U1_9GAMM</name>
<organism evidence="1 2">
    <name type="scientific">Acinetobacter gandensis</name>
    <dbReference type="NCBI Taxonomy" id="1443941"/>
    <lineage>
        <taxon>Bacteria</taxon>
        <taxon>Pseudomonadati</taxon>
        <taxon>Pseudomonadota</taxon>
        <taxon>Gammaproteobacteria</taxon>
        <taxon>Moraxellales</taxon>
        <taxon>Moraxellaceae</taxon>
        <taxon>Acinetobacter</taxon>
    </lineage>
</organism>
<accession>A0A1A7R8U1</accession>
<keyword evidence="2" id="KW-1185">Reference proteome</keyword>
<dbReference type="EMBL" id="LZDS01000027">
    <property type="protein sequence ID" value="OBX27908.1"/>
    <property type="molecule type" value="Genomic_DNA"/>
</dbReference>
<evidence type="ECO:0000313" key="1">
    <source>
        <dbReference type="EMBL" id="OBX27908.1"/>
    </source>
</evidence>
<evidence type="ECO:0000313" key="2">
    <source>
        <dbReference type="Proteomes" id="UP000185753"/>
    </source>
</evidence>
<protein>
    <submittedName>
        <fullName evidence="1">Uncharacterized protein</fullName>
    </submittedName>
</protein>
<comment type="caution">
    <text evidence="1">The sequence shown here is derived from an EMBL/GenBank/DDBJ whole genome shotgun (WGS) entry which is preliminary data.</text>
</comment>
<dbReference type="AlphaFoldDB" id="A0A1A7R8U1"/>
<gene>
    <name evidence="1" type="ORF">A9J31_07195</name>
</gene>
<proteinExistence type="predicted"/>
<dbReference type="Proteomes" id="UP000185753">
    <property type="component" value="Unassembled WGS sequence"/>
</dbReference>
<dbReference type="RefSeq" id="WP_067765824.1">
    <property type="nucleotide sequence ID" value="NZ_LZDS01000027.1"/>
</dbReference>
<reference evidence="2" key="1">
    <citation type="submission" date="2016-06" db="EMBL/GenBank/DDBJ databases">
        <authorList>
            <person name="Radolfova-Krizova L."/>
            <person name="Nemec A."/>
        </authorList>
    </citation>
    <scope>NUCLEOTIDE SEQUENCE [LARGE SCALE GENOMIC DNA]</scope>
    <source>
        <strain evidence="2">ANC 4275</strain>
    </source>
</reference>
<dbReference type="OrthoDB" id="8609649at2"/>